<feature type="compositionally biased region" description="Low complexity" evidence="1">
    <location>
        <begin position="11"/>
        <end position="22"/>
    </location>
</feature>
<sequence>MRFSAPPTWPTSVRGSVSTSGTRARRTASPVASGSSETRAAVAASLPSGRTARRTNRVDAPAVNATPASVTAASTITSLVSVDRTSESGSPATSTSPSRVRVPTIR</sequence>
<evidence type="ECO:0000313" key="2">
    <source>
        <dbReference type="EMBL" id="GAA3694620.1"/>
    </source>
</evidence>
<keyword evidence="3" id="KW-1185">Reference proteome</keyword>
<gene>
    <name evidence="2" type="ORF">GCM10022224_070240</name>
</gene>
<protein>
    <submittedName>
        <fullName evidence="2">Uncharacterized protein</fullName>
    </submittedName>
</protein>
<proteinExistence type="predicted"/>
<dbReference type="EMBL" id="BAAAZP010000143">
    <property type="protein sequence ID" value="GAA3694620.1"/>
    <property type="molecule type" value="Genomic_DNA"/>
</dbReference>
<reference evidence="3" key="1">
    <citation type="journal article" date="2019" name="Int. J. Syst. Evol. Microbiol.">
        <title>The Global Catalogue of Microorganisms (GCM) 10K type strain sequencing project: providing services to taxonomists for standard genome sequencing and annotation.</title>
        <authorList>
            <consortium name="The Broad Institute Genomics Platform"/>
            <consortium name="The Broad Institute Genome Sequencing Center for Infectious Disease"/>
            <person name="Wu L."/>
            <person name="Ma J."/>
        </authorList>
    </citation>
    <scope>NUCLEOTIDE SEQUENCE [LARGE SCALE GENOMIC DNA]</scope>
    <source>
        <strain evidence="3">JCM 16904</strain>
    </source>
</reference>
<feature type="compositionally biased region" description="Polar residues" evidence="1">
    <location>
        <begin position="66"/>
        <end position="80"/>
    </location>
</feature>
<accession>A0ABP7CTQ8</accession>
<name>A0ABP7CTQ8_9ACTN</name>
<dbReference type="Proteomes" id="UP001500902">
    <property type="component" value="Unassembled WGS sequence"/>
</dbReference>
<comment type="caution">
    <text evidence="2">The sequence shown here is derived from an EMBL/GenBank/DDBJ whole genome shotgun (WGS) entry which is preliminary data.</text>
</comment>
<feature type="region of interest" description="Disordered" evidence="1">
    <location>
        <begin position="1"/>
        <end position="106"/>
    </location>
</feature>
<evidence type="ECO:0000313" key="3">
    <source>
        <dbReference type="Proteomes" id="UP001500902"/>
    </source>
</evidence>
<evidence type="ECO:0000256" key="1">
    <source>
        <dbReference type="SAM" id="MobiDB-lite"/>
    </source>
</evidence>
<feature type="compositionally biased region" description="Polar residues" evidence="1">
    <location>
        <begin position="87"/>
        <end position="98"/>
    </location>
</feature>
<organism evidence="2 3">
    <name type="scientific">Nonomuraea antimicrobica</name>
    <dbReference type="NCBI Taxonomy" id="561173"/>
    <lineage>
        <taxon>Bacteria</taxon>
        <taxon>Bacillati</taxon>
        <taxon>Actinomycetota</taxon>
        <taxon>Actinomycetes</taxon>
        <taxon>Streptosporangiales</taxon>
        <taxon>Streptosporangiaceae</taxon>
        <taxon>Nonomuraea</taxon>
    </lineage>
</organism>